<comment type="caution">
    <text evidence="2">The sequence shown here is derived from an EMBL/GenBank/DDBJ whole genome shotgun (WGS) entry which is preliminary data.</text>
</comment>
<organism evidence="2 3">
    <name type="scientific">Marasmius tenuissimus</name>
    <dbReference type="NCBI Taxonomy" id="585030"/>
    <lineage>
        <taxon>Eukaryota</taxon>
        <taxon>Fungi</taxon>
        <taxon>Dikarya</taxon>
        <taxon>Basidiomycota</taxon>
        <taxon>Agaricomycotina</taxon>
        <taxon>Agaricomycetes</taxon>
        <taxon>Agaricomycetidae</taxon>
        <taxon>Agaricales</taxon>
        <taxon>Marasmiineae</taxon>
        <taxon>Marasmiaceae</taxon>
        <taxon>Marasmius</taxon>
    </lineage>
</organism>
<feature type="region of interest" description="Disordered" evidence="1">
    <location>
        <begin position="45"/>
        <end position="130"/>
    </location>
</feature>
<proteinExistence type="predicted"/>
<evidence type="ECO:0000256" key="1">
    <source>
        <dbReference type="SAM" id="MobiDB-lite"/>
    </source>
</evidence>
<evidence type="ECO:0000313" key="3">
    <source>
        <dbReference type="Proteomes" id="UP001437256"/>
    </source>
</evidence>
<name>A0ABR2ZZ49_9AGAR</name>
<evidence type="ECO:0000313" key="2">
    <source>
        <dbReference type="EMBL" id="KAL0066322.1"/>
    </source>
</evidence>
<sequence>MLTSPSSSCDGISEAADVSVVIRESKIPSDSARIAGKCRKTGAEQGLWHHRIHTEQGYETDSSDSESDGTDWARNMGSDLENNREIYLDASSPGSPNNHSTGSQEDRYTTAQEEATDGSLRRPGLSSSYSGVDQLCVSFERLAIA</sequence>
<dbReference type="EMBL" id="JBBXMP010000036">
    <property type="protein sequence ID" value="KAL0066322.1"/>
    <property type="molecule type" value="Genomic_DNA"/>
</dbReference>
<accession>A0ABR2ZZ49</accession>
<dbReference type="Proteomes" id="UP001437256">
    <property type="component" value="Unassembled WGS sequence"/>
</dbReference>
<gene>
    <name evidence="2" type="ORF">AAF712_006580</name>
</gene>
<keyword evidence="3" id="KW-1185">Reference proteome</keyword>
<feature type="compositionally biased region" description="Polar residues" evidence="1">
    <location>
        <begin position="92"/>
        <end position="113"/>
    </location>
</feature>
<reference evidence="2 3" key="1">
    <citation type="submission" date="2024-05" db="EMBL/GenBank/DDBJ databases">
        <title>A draft genome resource for the thread blight pathogen Marasmius tenuissimus strain MS-2.</title>
        <authorList>
            <person name="Yulfo-Soto G.E."/>
            <person name="Baruah I.K."/>
            <person name="Amoako-Attah I."/>
            <person name="Bukari Y."/>
            <person name="Meinhardt L.W."/>
            <person name="Bailey B.A."/>
            <person name="Cohen S.P."/>
        </authorList>
    </citation>
    <scope>NUCLEOTIDE SEQUENCE [LARGE SCALE GENOMIC DNA]</scope>
    <source>
        <strain evidence="2 3">MS-2</strain>
    </source>
</reference>
<protein>
    <submittedName>
        <fullName evidence="2">Uncharacterized protein</fullName>
    </submittedName>
</protein>